<feature type="compositionally biased region" description="Basic and acidic residues" evidence="1">
    <location>
        <begin position="1049"/>
        <end position="1060"/>
    </location>
</feature>
<feature type="compositionally biased region" description="Polar residues" evidence="1">
    <location>
        <begin position="940"/>
        <end position="956"/>
    </location>
</feature>
<evidence type="ECO:0000259" key="2">
    <source>
        <dbReference type="Pfam" id="PF11223"/>
    </source>
</evidence>
<reference evidence="3" key="1">
    <citation type="submission" date="2020-10" db="EMBL/GenBank/DDBJ databases">
        <authorList>
            <person name="Palmer J.M."/>
        </authorList>
    </citation>
    <scope>NUCLEOTIDE SEQUENCE</scope>
    <source>
        <strain evidence="3">UCD 2041</strain>
    </source>
</reference>
<gene>
    <name evidence="3" type="ORF">BRETT_000439</name>
</gene>
<dbReference type="RefSeq" id="XP_041137220.1">
    <property type="nucleotide sequence ID" value="XM_041279006.1"/>
</dbReference>
<feature type="compositionally biased region" description="Basic and acidic residues" evidence="1">
    <location>
        <begin position="904"/>
        <end position="923"/>
    </location>
</feature>
<dbReference type="GeneID" id="64572364"/>
<dbReference type="InterPro" id="IPR021386">
    <property type="entry name" value="SPP41_DUF3020"/>
</dbReference>
<evidence type="ECO:0000256" key="1">
    <source>
        <dbReference type="SAM" id="MobiDB-lite"/>
    </source>
</evidence>
<feature type="region of interest" description="Disordered" evidence="1">
    <location>
        <begin position="1044"/>
        <end position="1069"/>
    </location>
</feature>
<feature type="region of interest" description="Disordered" evidence="1">
    <location>
        <begin position="534"/>
        <end position="556"/>
    </location>
</feature>
<evidence type="ECO:0000313" key="4">
    <source>
        <dbReference type="Proteomes" id="UP000663131"/>
    </source>
</evidence>
<evidence type="ECO:0000313" key="3">
    <source>
        <dbReference type="EMBL" id="QOU20727.1"/>
    </source>
</evidence>
<dbReference type="Pfam" id="PF11223">
    <property type="entry name" value="DUF3020"/>
    <property type="match status" value="1"/>
</dbReference>
<proteinExistence type="predicted"/>
<feature type="region of interest" description="Disordered" evidence="1">
    <location>
        <begin position="314"/>
        <end position="342"/>
    </location>
</feature>
<feature type="compositionally biased region" description="Basic and acidic residues" evidence="1">
    <location>
        <begin position="140"/>
        <end position="149"/>
    </location>
</feature>
<organism evidence="3 4">
    <name type="scientific">Dekkera bruxellensis</name>
    <name type="common">Brettanomyces custersii</name>
    <dbReference type="NCBI Taxonomy" id="5007"/>
    <lineage>
        <taxon>Eukaryota</taxon>
        <taxon>Fungi</taxon>
        <taxon>Dikarya</taxon>
        <taxon>Ascomycota</taxon>
        <taxon>Saccharomycotina</taxon>
        <taxon>Pichiomycetes</taxon>
        <taxon>Pichiales</taxon>
        <taxon>Pichiaceae</taxon>
        <taxon>Brettanomyces</taxon>
    </lineage>
</organism>
<feature type="compositionally biased region" description="Basic and acidic residues" evidence="1">
    <location>
        <begin position="878"/>
        <end position="888"/>
    </location>
</feature>
<feature type="region of interest" description="Disordered" evidence="1">
    <location>
        <begin position="1"/>
        <end position="184"/>
    </location>
</feature>
<feature type="compositionally biased region" description="Basic and acidic residues" evidence="1">
    <location>
        <begin position="318"/>
        <end position="342"/>
    </location>
</feature>
<feature type="compositionally biased region" description="Basic and acidic residues" evidence="1">
    <location>
        <begin position="238"/>
        <end position="254"/>
    </location>
</feature>
<feature type="region of interest" description="Disordered" evidence="1">
    <location>
        <begin position="838"/>
        <end position="963"/>
    </location>
</feature>
<feature type="compositionally biased region" description="Polar residues" evidence="1">
    <location>
        <begin position="1007"/>
        <end position="1029"/>
    </location>
</feature>
<feature type="compositionally biased region" description="Polar residues" evidence="1">
    <location>
        <begin position="51"/>
        <end position="71"/>
    </location>
</feature>
<feature type="compositionally biased region" description="Basic and acidic residues" evidence="1">
    <location>
        <begin position="72"/>
        <end position="82"/>
    </location>
</feature>
<accession>A0A871R250</accession>
<feature type="compositionally biased region" description="Basic and acidic residues" evidence="1">
    <location>
        <begin position="12"/>
        <end position="49"/>
    </location>
</feature>
<feature type="compositionally biased region" description="Basic residues" evidence="1">
    <location>
        <begin position="866"/>
        <end position="877"/>
    </location>
</feature>
<feature type="domain" description="DUF3020" evidence="2">
    <location>
        <begin position="628"/>
        <end position="677"/>
    </location>
</feature>
<feature type="compositionally biased region" description="Low complexity" evidence="1">
    <location>
        <begin position="156"/>
        <end position="173"/>
    </location>
</feature>
<dbReference type="Proteomes" id="UP000663131">
    <property type="component" value="Chromosome 8"/>
</dbReference>
<protein>
    <recommendedName>
        <fullName evidence="2">DUF3020 domain-containing protein</fullName>
    </recommendedName>
</protein>
<sequence length="1069" mass="118219">MSEQQEFPPGAFDKEMASAVKDAMKAAADEMLDKTDSENDTNEDKRESTDNDNVPSTDSRVVNADSSTDNFSESKHDEDGRDFALNQAIEDAIRVNFGGTKEDEDEESANEDNSSDDDKVELKKDEEPDETSALEAAEMDLNREIKDAFQESGVVEAQSESASGSESEASTEYSAEEVPKDDAIGTQEMQDAIYDALKDVEGNVKEKKDHTTEIDDSMAQLELNKAIEEALNVPIAEQHAEYKEESNSSNDHEQTGGNTANIDLNAAVSDALKNTEMDSESKDDELIGTSSTSSAEERALKQALEQVAQNVVDTALVPEKKNESADNVKEPSKKSNEEPEDQHWDDIMLKAMEMATENPEALLSSLNANSNLQGVAAASKPLSEINKVGSTATSRIPKLPDLNFPFSATANERRSVSALAQSMVNAAISAAAMRAAAQQRLMELTGQRNVENLSGKDFLSAYQKYISSRKANSKASPFTRSASSSTAPISSRFNLPSVFNKTEVTQVKGQKKKKSMSIAEVLALERQRMGLVAPSTEDIRASSSSSDMNKDETTSKSIERQSLLGFIISNVSLKAIDPDVVSSKLSSEMINNIKHHVNSAASKIMAEELLESEKKQDLDEMEKRKLENRERKKRWRVINIERNRDNDLRIRVTKKANNMYPAPEQEVEKQNWINAEFSRRKQKRLLREQAQQRELLGLKSSSVITSHVQIIPSTSLKSKSISEILSNDEFLKRISAVCNSIGIKIDVDGLKQTAPDKVVAVTALGIGILVSYIAGTPTLSVSNLEVIINSVVNSLKDFIDSELQVENHSLKSSSIPPAPKVFKARSVKRSLPTPFVPAQKQVHVSQPPQKKVAYSKQDSTFSSKKALIKHKKKYKSKSQKDQPVDFKKFMSPHPLPASFWSSIEENKRKDASPTNVHKKEDIKVSSQISERPTENEDQSHMTSSINKNTLPSNVGTDRTIGMNKESSHRSWDFITSVTSSSIKAVRLPKYMKPKLGKNKEEEPHMSSLHSVNNIAKGHQQSGSNPSVSRPSYYGIRKPAAFKKPTAFTKSDDLEHMRESPYKIVPLKPQ</sequence>
<feature type="region of interest" description="Disordered" evidence="1">
    <location>
        <begin position="993"/>
        <end position="1032"/>
    </location>
</feature>
<reference evidence="3" key="2">
    <citation type="journal article" name="BMC Genomics">
        <title>New genome assemblies reveal patterns of domestication and adaptation across Brettanomyces (Dekkera) species.</title>
        <authorList>
            <person name="Roach M.J."/>
            <person name="Borneman A.R."/>
        </authorList>
    </citation>
    <scope>NUCLEOTIDE SEQUENCE</scope>
    <source>
        <strain evidence="3">UCD 2041</strain>
    </source>
</reference>
<feature type="compositionally biased region" description="Acidic residues" evidence="1">
    <location>
        <begin position="102"/>
        <end position="115"/>
    </location>
</feature>
<dbReference type="OrthoDB" id="5595797at2759"/>
<dbReference type="EMBL" id="CP063136">
    <property type="protein sequence ID" value="QOU20727.1"/>
    <property type="molecule type" value="Genomic_DNA"/>
</dbReference>
<feature type="compositionally biased region" description="Basic and acidic residues" evidence="1">
    <location>
        <begin position="116"/>
        <end position="126"/>
    </location>
</feature>
<dbReference type="AlphaFoldDB" id="A0A871R250"/>
<name>A0A871R250_DEKBR</name>
<dbReference type="KEGG" id="bbrx:BRETT_000439"/>
<feature type="region of interest" description="Disordered" evidence="1">
    <location>
        <begin position="235"/>
        <end position="302"/>
    </location>
</feature>